<proteinExistence type="predicted"/>
<reference evidence="1 2" key="1">
    <citation type="journal article" date="2021" name="Elife">
        <title>Chloroplast acquisition without the gene transfer in kleptoplastic sea slugs, Plakobranchus ocellatus.</title>
        <authorList>
            <person name="Maeda T."/>
            <person name="Takahashi S."/>
            <person name="Yoshida T."/>
            <person name="Shimamura S."/>
            <person name="Takaki Y."/>
            <person name="Nagai Y."/>
            <person name="Toyoda A."/>
            <person name="Suzuki Y."/>
            <person name="Arimoto A."/>
            <person name="Ishii H."/>
            <person name="Satoh N."/>
            <person name="Nishiyama T."/>
            <person name="Hasebe M."/>
            <person name="Maruyama T."/>
            <person name="Minagawa J."/>
            <person name="Obokata J."/>
            <person name="Shigenobu S."/>
        </authorList>
    </citation>
    <scope>NUCLEOTIDE SEQUENCE [LARGE SCALE GENOMIC DNA]</scope>
</reference>
<gene>
    <name evidence="1" type="ORF">ElyMa_004412200</name>
</gene>
<evidence type="ECO:0000313" key="2">
    <source>
        <dbReference type="Proteomes" id="UP000762676"/>
    </source>
</evidence>
<protein>
    <recommendedName>
        <fullName evidence="3">Reverse transcriptase domain-containing protein</fullName>
    </recommendedName>
</protein>
<name>A0AAV4H922_9GAST</name>
<dbReference type="InterPro" id="IPR052560">
    <property type="entry name" value="RdDP_mobile_element"/>
</dbReference>
<comment type="caution">
    <text evidence="1">The sequence shown here is derived from an EMBL/GenBank/DDBJ whole genome shotgun (WGS) entry which is preliminary data.</text>
</comment>
<accession>A0AAV4H922</accession>
<dbReference type="PANTHER" id="PTHR36688">
    <property type="entry name" value="ENDO/EXONUCLEASE/PHOSPHATASE DOMAIN-CONTAINING PROTEIN"/>
    <property type="match status" value="1"/>
</dbReference>
<organism evidence="1 2">
    <name type="scientific">Elysia marginata</name>
    <dbReference type="NCBI Taxonomy" id="1093978"/>
    <lineage>
        <taxon>Eukaryota</taxon>
        <taxon>Metazoa</taxon>
        <taxon>Spiralia</taxon>
        <taxon>Lophotrochozoa</taxon>
        <taxon>Mollusca</taxon>
        <taxon>Gastropoda</taxon>
        <taxon>Heterobranchia</taxon>
        <taxon>Euthyneura</taxon>
        <taxon>Panpulmonata</taxon>
        <taxon>Sacoglossa</taxon>
        <taxon>Placobranchoidea</taxon>
        <taxon>Plakobranchidae</taxon>
        <taxon>Elysia</taxon>
    </lineage>
</organism>
<evidence type="ECO:0000313" key="1">
    <source>
        <dbReference type="EMBL" id="GFR94763.1"/>
    </source>
</evidence>
<dbReference type="Proteomes" id="UP000762676">
    <property type="component" value="Unassembled WGS sequence"/>
</dbReference>
<sequence>MGKDMKIKLLQPYNTICTTEKITQTWEKVIMVPIYKRDKDKKKPESYRPESKELCTQTIWPFCATEEYSGTAKVRLQMALDTLRMWTGKWLMKINPEKTFFTTFTSSTVSHVSQTVRLKIEEHQLQEEPFPTYLGVTFDKRLTWIGQTDKCKERGILRTGLSKRLAGTQWRAEMTVLKTVYTGYVHSVLKYGSSVWNTTAKSNQQ</sequence>
<dbReference type="AlphaFoldDB" id="A0AAV4H922"/>
<dbReference type="EMBL" id="BMAT01008896">
    <property type="protein sequence ID" value="GFR94763.1"/>
    <property type="molecule type" value="Genomic_DNA"/>
</dbReference>
<evidence type="ECO:0008006" key="3">
    <source>
        <dbReference type="Google" id="ProtNLM"/>
    </source>
</evidence>
<keyword evidence="2" id="KW-1185">Reference proteome</keyword>
<dbReference type="PANTHER" id="PTHR36688:SF1">
    <property type="entry name" value="ENDONUCLEASE_EXONUCLEASE_PHOSPHATASE DOMAIN-CONTAINING PROTEIN"/>
    <property type="match status" value="1"/>
</dbReference>